<gene>
    <name evidence="1" type="ORF">JEQ47_01975</name>
</gene>
<sequence>MDILVDGRLKYFREQHVKKVSHVVEVVEMEADGAGTAKFAVLGEAVSLKGIRQKSMLHALRSGRCADGAFITFDENGAHLHLVELKSSLTIGKWLQAIEQFCGMYFVASAISHLLGYSNFFSITCYLALDEDKITNGISSSPVFLKTLTGGKETLGDVESWAKNVVPLPFDKAPLKTGIRINGNVDFGLVG</sequence>
<proteinExistence type="predicted"/>
<accession>A0A934IUT9</accession>
<dbReference type="RefSeq" id="WP_198874711.1">
    <property type="nucleotide sequence ID" value="NZ_JAEKMH010000001.1"/>
</dbReference>
<dbReference type="EMBL" id="JAEKMH010000001">
    <property type="protein sequence ID" value="MBJ3783476.1"/>
    <property type="molecule type" value="Genomic_DNA"/>
</dbReference>
<evidence type="ECO:0000313" key="2">
    <source>
        <dbReference type="Proteomes" id="UP000602124"/>
    </source>
</evidence>
<keyword evidence="2" id="KW-1185">Reference proteome</keyword>
<reference evidence="1" key="1">
    <citation type="submission" date="2020-12" db="EMBL/GenBank/DDBJ databases">
        <title>Devosia sp. MSA67 isolated from Mo River.</title>
        <authorList>
            <person name="Ma F."/>
            <person name="Zi Z."/>
        </authorList>
    </citation>
    <scope>NUCLEOTIDE SEQUENCE</scope>
    <source>
        <strain evidence="1">MSA67</strain>
    </source>
</reference>
<dbReference type="AlphaFoldDB" id="A0A934IUT9"/>
<organism evidence="1 2">
    <name type="scientific">Devosia sediminis</name>
    <dbReference type="NCBI Taxonomy" id="2798801"/>
    <lineage>
        <taxon>Bacteria</taxon>
        <taxon>Pseudomonadati</taxon>
        <taxon>Pseudomonadota</taxon>
        <taxon>Alphaproteobacteria</taxon>
        <taxon>Hyphomicrobiales</taxon>
        <taxon>Devosiaceae</taxon>
        <taxon>Devosia</taxon>
    </lineage>
</organism>
<name>A0A934IUT9_9HYPH</name>
<dbReference type="Proteomes" id="UP000602124">
    <property type="component" value="Unassembled WGS sequence"/>
</dbReference>
<evidence type="ECO:0000313" key="1">
    <source>
        <dbReference type="EMBL" id="MBJ3783476.1"/>
    </source>
</evidence>
<comment type="caution">
    <text evidence="1">The sequence shown here is derived from an EMBL/GenBank/DDBJ whole genome shotgun (WGS) entry which is preliminary data.</text>
</comment>
<protein>
    <submittedName>
        <fullName evidence="1">Uncharacterized protein</fullName>
    </submittedName>
</protein>